<evidence type="ECO:0000259" key="1">
    <source>
        <dbReference type="PROSITE" id="PS50181"/>
    </source>
</evidence>
<dbReference type="OrthoDB" id="1722980at2759"/>
<dbReference type="InterPro" id="IPR032675">
    <property type="entry name" value="LRR_dom_sf"/>
</dbReference>
<organism evidence="2 3">
    <name type="scientific">Lactuca sativa</name>
    <name type="common">Garden lettuce</name>
    <dbReference type="NCBI Taxonomy" id="4236"/>
    <lineage>
        <taxon>Eukaryota</taxon>
        <taxon>Viridiplantae</taxon>
        <taxon>Streptophyta</taxon>
        <taxon>Embryophyta</taxon>
        <taxon>Tracheophyta</taxon>
        <taxon>Spermatophyta</taxon>
        <taxon>Magnoliopsida</taxon>
        <taxon>eudicotyledons</taxon>
        <taxon>Gunneridae</taxon>
        <taxon>Pentapetalae</taxon>
        <taxon>asterids</taxon>
        <taxon>campanulids</taxon>
        <taxon>Asterales</taxon>
        <taxon>Asteraceae</taxon>
        <taxon>Cichorioideae</taxon>
        <taxon>Cichorieae</taxon>
        <taxon>Lactucinae</taxon>
        <taxon>Lactuca</taxon>
    </lineage>
</organism>
<dbReference type="CDD" id="cd22160">
    <property type="entry name" value="F-box_AtFBL13-like"/>
    <property type="match status" value="1"/>
</dbReference>
<dbReference type="SMART" id="SM00579">
    <property type="entry name" value="FBD"/>
    <property type="match status" value="1"/>
</dbReference>
<dbReference type="Gramene" id="rna-gnl|WGS:NBSK|LSAT_1X81541_mrna">
    <property type="protein sequence ID" value="cds-PLY75647.1"/>
    <property type="gene ID" value="gene-LSAT_1X81541"/>
</dbReference>
<dbReference type="Pfam" id="PF00646">
    <property type="entry name" value="F-box"/>
    <property type="match status" value="1"/>
</dbReference>
<keyword evidence="3" id="KW-1185">Reference proteome</keyword>
<dbReference type="Pfam" id="PF23622">
    <property type="entry name" value="LRR_At1g61320_AtMIF1"/>
    <property type="match status" value="1"/>
</dbReference>
<dbReference type="InterPro" id="IPR001810">
    <property type="entry name" value="F-box_dom"/>
</dbReference>
<dbReference type="InterPro" id="IPR006566">
    <property type="entry name" value="FBD"/>
</dbReference>
<evidence type="ECO:0000313" key="3">
    <source>
        <dbReference type="Proteomes" id="UP000235145"/>
    </source>
</evidence>
<gene>
    <name evidence="2" type="ORF">LSAT_V11C100032280</name>
</gene>
<dbReference type="InterPro" id="IPR053781">
    <property type="entry name" value="F-box_AtFBL13-like"/>
</dbReference>
<name>A0A9R1WGV5_LACSA</name>
<dbReference type="Proteomes" id="UP000235145">
    <property type="component" value="Unassembled WGS sequence"/>
</dbReference>
<dbReference type="AlphaFoldDB" id="A0A9R1WGV5"/>
<reference evidence="2 3" key="1">
    <citation type="journal article" date="2017" name="Nat. Commun.">
        <title>Genome assembly with in vitro proximity ligation data and whole-genome triplication in lettuce.</title>
        <authorList>
            <person name="Reyes-Chin-Wo S."/>
            <person name="Wang Z."/>
            <person name="Yang X."/>
            <person name="Kozik A."/>
            <person name="Arikit S."/>
            <person name="Song C."/>
            <person name="Xia L."/>
            <person name="Froenicke L."/>
            <person name="Lavelle D.O."/>
            <person name="Truco M.J."/>
            <person name="Xia R."/>
            <person name="Zhu S."/>
            <person name="Xu C."/>
            <person name="Xu H."/>
            <person name="Xu X."/>
            <person name="Cox K."/>
            <person name="Korf I."/>
            <person name="Meyers B.C."/>
            <person name="Michelmore R.W."/>
        </authorList>
    </citation>
    <scope>NUCLEOTIDE SEQUENCE [LARGE SCALE GENOMIC DNA]</scope>
    <source>
        <strain evidence="3">cv. Salinas</strain>
        <tissue evidence="2">Seedlings</tissue>
    </source>
</reference>
<dbReference type="SUPFAM" id="SSF52047">
    <property type="entry name" value="RNI-like"/>
    <property type="match status" value="1"/>
</dbReference>
<evidence type="ECO:0000313" key="2">
    <source>
        <dbReference type="EMBL" id="KAJ0224990.1"/>
    </source>
</evidence>
<accession>A0A9R1WGV5</accession>
<protein>
    <recommendedName>
        <fullName evidence="1">F-box domain-containing protein</fullName>
    </recommendedName>
</protein>
<dbReference type="PANTHER" id="PTHR31639">
    <property type="entry name" value="F-BOX PROTEIN-LIKE"/>
    <property type="match status" value="1"/>
</dbReference>
<proteinExistence type="predicted"/>
<dbReference type="SUPFAM" id="SSF81383">
    <property type="entry name" value="F-box domain"/>
    <property type="match status" value="1"/>
</dbReference>
<dbReference type="PROSITE" id="PS50181">
    <property type="entry name" value="FBOX"/>
    <property type="match status" value="1"/>
</dbReference>
<dbReference type="InterPro" id="IPR055357">
    <property type="entry name" value="LRR_At1g61320_AtMIF1"/>
</dbReference>
<dbReference type="InterPro" id="IPR036047">
    <property type="entry name" value="F-box-like_dom_sf"/>
</dbReference>
<feature type="domain" description="F-box" evidence="1">
    <location>
        <begin position="20"/>
        <end position="73"/>
    </location>
</feature>
<dbReference type="Gene3D" id="3.80.10.10">
    <property type="entry name" value="Ribonuclease Inhibitor"/>
    <property type="match status" value="1"/>
</dbReference>
<dbReference type="EMBL" id="NBSK02000001">
    <property type="protein sequence ID" value="KAJ0224990.1"/>
    <property type="molecule type" value="Genomic_DNA"/>
</dbReference>
<comment type="caution">
    <text evidence="2">The sequence shown here is derived from an EMBL/GenBank/DDBJ whole genome shotgun (WGS) entry which is preliminary data.</text>
</comment>
<sequence length="407" mass="46597">MGDTISQERNKRRVVTCAKEDIISNLPEHLIDSILERVPLEEAVRTSILSKNWRHRWTKMGALAFDEQFFKKYTKNGAFGRNGFIRIINKVLILHNGPISKFLLHIPNMNMFLDCFEEVDQWMLLLSRNGVKELILTNSNQRYQLPSYVFSCLELTKLKMKHCFFKPPLNFEGFLNLEDLNLRCIDFGANLCGTQINLPQLKKLSLHKCTNVYNFDIKATKLEKLTVIACPDAILTTMLSNMTKIKCFFVDAQFLKIFTAENIPKWVPQPINSLTRLWFQKFQLGDLHQLNGALCLLRNSPNLKTLGMHLEMKHGGNVGPASSILESPNCLDISNRLQTVKIDCLQGSKPELLFVKLLLAHSSSLQKFTITPSRALDVKKILDISKDVMRFSRASPKAEMIYLNPKP</sequence>
<dbReference type="PANTHER" id="PTHR31639:SF333">
    <property type="entry name" value="F-BOX DOMAIN, FBD DOMAIN, LEUCINE-RICH REPEAT DOMAIN, L DOMAIN-LIKE PROTEIN-RELATED"/>
    <property type="match status" value="1"/>
</dbReference>